<dbReference type="AlphaFoldDB" id="A0A5J4VUB7"/>
<feature type="compositionally biased region" description="Basic and acidic residues" evidence="2">
    <location>
        <begin position="412"/>
        <end position="476"/>
    </location>
</feature>
<feature type="compositionally biased region" description="Acidic residues" evidence="2">
    <location>
        <begin position="379"/>
        <end position="411"/>
    </location>
</feature>
<sequence>MYYFLLSAAQKELLYSLAYNLDIRLRKIQQKLRYEIRFPSLYTLEKEGNSALLLFLLDLSKTERQANSNTSQNQITNQLENVNIKDIQYMIDMESVGEVVLEAELQNVNEREKQDKEEQDNDESAVNDIMKEINQMEQTKDTTKQQQQQQVPTNVVQSQPKSRQGRLWERKKIKPQQPRIRKQSIIPSQLLAMLTAGDQQLGGQLNTNVKELTSDIVKDGKVEENRNSGISFKYAWGKQTGIRAHRLLMYHIGSILSDTGVLISLFNHITSLPPLQMYNESNVNVDDQDDEDIEEQEGNQKENDKYIQSLNRVDKQIQKKLEKQRLIELKNELMNQGRLQQEIMKALEKLENEKIYKGTNMMDLLQKFGFCEKCWEEGEGEVNDGKEGEDEAERESKDIEDEEEQEDDSSIDVEKKDNNKDDKKVILNKDQKEEDIEKNKENEDKKENKEDQKEKEKESETKPEGIKEEIKQSNKEDMEDDEEDEDEEEEDNKQEEQNKPIVKPSETEKSLHTIVEEDEEWIEKDNQNENELKDNKDKDKDKNIGDDAKDDKKNEDKDSKQKKKKDSQLNEKKKEKVKKKEDLKEKDSDTDKQKKKGQSKKIDLQQEKERKKKQAQNKKKKLIKKRKYIFGTAFLSLPSFLPPTCCALQSGDAVHLTTYSFKHTCPRAFHKLQGSSQLYYPVTLVNESIIASQRLKQREKEKQIGKERDKEIEKEIDNIQQKERNDQLIMSNQIEISRSRINDGWSRLTNKYNINSLRYNRDIDIKYEDDDYDIFSLLKGTNEEIELEIEVEKEQEIERQKIRQQGRMIERRKENKNMKNIERERERMYERMIEKEQEKIREQKWSERRNKTEIDDRPEILDQNEAGSINDDQQEGNEEDGTCPYEFDVNGVDPLWIGRVSELQQLEGLIMSTLSVLTRQDSLIV</sequence>
<feature type="compositionally biased region" description="Basic and acidic residues" evidence="2">
    <location>
        <begin position="600"/>
        <end position="609"/>
    </location>
</feature>
<feature type="compositionally biased region" description="Basic and acidic residues" evidence="2">
    <location>
        <begin position="840"/>
        <end position="860"/>
    </location>
</feature>
<evidence type="ECO:0000313" key="3">
    <source>
        <dbReference type="EMBL" id="KAA6386251.1"/>
    </source>
</evidence>
<keyword evidence="1" id="KW-0175">Coiled coil</keyword>
<feature type="compositionally biased region" description="Basic and acidic residues" evidence="2">
    <location>
        <begin position="505"/>
        <end position="515"/>
    </location>
</feature>
<reference evidence="3 4" key="1">
    <citation type="submission" date="2019-03" db="EMBL/GenBank/DDBJ databases">
        <title>Single cell metagenomics reveals metabolic interactions within the superorganism composed of flagellate Streblomastix strix and complex community of Bacteroidetes bacteria on its surface.</title>
        <authorList>
            <person name="Treitli S.C."/>
            <person name="Kolisko M."/>
            <person name="Husnik F."/>
            <person name="Keeling P."/>
            <person name="Hampl V."/>
        </authorList>
    </citation>
    <scope>NUCLEOTIDE SEQUENCE [LARGE SCALE GENOMIC DNA]</scope>
    <source>
        <strain evidence="3">ST1C</strain>
    </source>
</reference>
<feature type="region of interest" description="Disordered" evidence="2">
    <location>
        <begin position="379"/>
        <end position="620"/>
    </location>
</feature>
<feature type="compositionally biased region" description="Acidic residues" evidence="2">
    <location>
        <begin position="477"/>
        <end position="493"/>
    </location>
</feature>
<evidence type="ECO:0000313" key="4">
    <source>
        <dbReference type="Proteomes" id="UP000324800"/>
    </source>
</evidence>
<evidence type="ECO:0000256" key="1">
    <source>
        <dbReference type="SAM" id="Coils"/>
    </source>
</evidence>
<feature type="compositionally biased region" description="Basic and acidic residues" evidence="2">
    <location>
        <begin position="523"/>
        <end position="559"/>
    </location>
</feature>
<gene>
    <name evidence="3" type="ORF">EZS28_018222</name>
</gene>
<feature type="compositionally biased region" description="Basic residues" evidence="2">
    <location>
        <begin position="610"/>
        <end position="620"/>
    </location>
</feature>
<dbReference type="EMBL" id="SNRW01004887">
    <property type="protein sequence ID" value="KAA6386251.1"/>
    <property type="molecule type" value="Genomic_DNA"/>
</dbReference>
<dbReference type="Proteomes" id="UP000324800">
    <property type="component" value="Unassembled WGS sequence"/>
</dbReference>
<organism evidence="3 4">
    <name type="scientific">Streblomastix strix</name>
    <dbReference type="NCBI Taxonomy" id="222440"/>
    <lineage>
        <taxon>Eukaryota</taxon>
        <taxon>Metamonada</taxon>
        <taxon>Preaxostyla</taxon>
        <taxon>Oxymonadida</taxon>
        <taxon>Streblomastigidae</taxon>
        <taxon>Streblomastix</taxon>
    </lineage>
</organism>
<evidence type="ECO:0000256" key="2">
    <source>
        <dbReference type="SAM" id="MobiDB-lite"/>
    </source>
</evidence>
<comment type="caution">
    <text evidence="3">The sequence shown here is derived from an EMBL/GenBank/DDBJ whole genome shotgun (WGS) entry which is preliminary data.</text>
</comment>
<feature type="compositionally biased region" description="Low complexity" evidence="2">
    <location>
        <begin position="144"/>
        <end position="159"/>
    </location>
</feature>
<protein>
    <submittedName>
        <fullName evidence="3">Uncharacterized protein</fullName>
    </submittedName>
</protein>
<proteinExistence type="predicted"/>
<feature type="region of interest" description="Disordered" evidence="2">
    <location>
        <begin position="137"/>
        <end position="167"/>
    </location>
</feature>
<feature type="region of interest" description="Disordered" evidence="2">
    <location>
        <begin position="840"/>
        <end position="883"/>
    </location>
</feature>
<feature type="compositionally biased region" description="Basic and acidic residues" evidence="2">
    <location>
        <begin position="566"/>
        <end position="592"/>
    </location>
</feature>
<feature type="compositionally biased region" description="Acidic residues" evidence="2">
    <location>
        <begin position="872"/>
        <end position="881"/>
    </location>
</feature>
<feature type="coiled-coil region" evidence="1">
    <location>
        <begin position="811"/>
        <end position="838"/>
    </location>
</feature>
<accession>A0A5J4VUB7</accession>
<name>A0A5J4VUB7_9EUKA</name>